<dbReference type="SMART" id="SM00324">
    <property type="entry name" value="RhoGAP"/>
    <property type="match status" value="1"/>
</dbReference>
<gene>
    <name evidence="7" type="ORF">BOTBODRAFT_63341</name>
</gene>
<name>A0A067N2K5_BOTB1</name>
<dbReference type="InterPro" id="IPR000300">
    <property type="entry name" value="IPPc"/>
</dbReference>
<evidence type="ECO:0000256" key="1">
    <source>
        <dbReference type="ARBA" id="ARBA00004146"/>
    </source>
</evidence>
<evidence type="ECO:0000256" key="2">
    <source>
        <dbReference type="ARBA" id="ARBA00004580"/>
    </source>
</evidence>
<proteinExistence type="predicted"/>
<feature type="region of interest" description="Disordered" evidence="5">
    <location>
        <begin position="376"/>
        <end position="395"/>
    </location>
</feature>
<dbReference type="PANTHER" id="PTHR11200">
    <property type="entry name" value="INOSITOL 5-PHOSPHATASE"/>
    <property type="match status" value="1"/>
</dbReference>
<dbReference type="InterPro" id="IPR048869">
    <property type="entry name" value="OCRL-1_2_ASH"/>
</dbReference>
<dbReference type="Pfam" id="PF21310">
    <property type="entry name" value="OCRL-like_ASH"/>
    <property type="match status" value="1"/>
</dbReference>
<dbReference type="Gene3D" id="3.60.10.10">
    <property type="entry name" value="Endonuclease/exonuclease/phosphatase"/>
    <property type="match status" value="1"/>
</dbReference>
<dbReference type="SUPFAM" id="SSF56219">
    <property type="entry name" value="DNase I-like"/>
    <property type="match status" value="1"/>
</dbReference>
<evidence type="ECO:0000256" key="3">
    <source>
        <dbReference type="ARBA" id="ARBA00022753"/>
    </source>
</evidence>
<feature type="region of interest" description="Disordered" evidence="5">
    <location>
        <begin position="198"/>
        <end position="217"/>
    </location>
</feature>
<dbReference type="InterPro" id="IPR013783">
    <property type="entry name" value="Ig-like_fold"/>
</dbReference>
<evidence type="ECO:0000313" key="8">
    <source>
        <dbReference type="Proteomes" id="UP000027195"/>
    </source>
</evidence>
<keyword evidence="4" id="KW-0968">Cytoplasmic vesicle</keyword>
<dbReference type="OrthoDB" id="7862313at2759"/>
<feature type="domain" description="Rho-GAP" evidence="6">
    <location>
        <begin position="761"/>
        <end position="956"/>
    </location>
</feature>
<dbReference type="Gene3D" id="2.60.40.10">
    <property type="entry name" value="Immunoglobulins"/>
    <property type="match status" value="1"/>
</dbReference>
<dbReference type="Pfam" id="PF00620">
    <property type="entry name" value="RhoGAP"/>
    <property type="match status" value="1"/>
</dbReference>
<dbReference type="EMBL" id="KL198021">
    <property type="protein sequence ID" value="KDQ18332.1"/>
    <property type="molecule type" value="Genomic_DNA"/>
</dbReference>
<dbReference type="Pfam" id="PF22669">
    <property type="entry name" value="Exo_endo_phos2"/>
    <property type="match status" value="2"/>
</dbReference>
<dbReference type="InterPro" id="IPR036691">
    <property type="entry name" value="Endo/exonu/phosph_ase_sf"/>
</dbReference>
<dbReference type="SUPFAM" id="SSF48350">
    <property type="entry name" value="GTPase activation domain, GAP"/>
    <property type="match status" value="1"/>
</dbReference>
<dbReference type="PROSITE" id="PS50238">
    <property type="entry name" value="RHOGAP"/>
    <property type="match status" value="1"/>
</dbReference>
<evidence type="ECO:0000313" key="7">
    <source>
        <dbReference type="EMBL" id="KDQ18332.1"/>
    </source>
</evidence>
<sequence length="956" mass="106100">MSSVKFSFLPAEHVQCSAQIALLNNARRLSGGPPRSASDKETDRNRTLCVVTHMHDGVEQGGVFIFKTRADNSQLEIDHVFPILSDFVVEIAQIGAEDGAAEVPSLDAPSDSSLVVAMNGTEDGLSFTSPDIDALRGVVSESKRLRALAEKHGLEGLSPSHSWLRHYSPQSPGEWEILDEDEPAEVISDAFYESQLRKHHPNEKLSDAAAGHAGEEDRDERIIREDWIRAHTTARRAEYSTTTSLSVRLGTFNVNGNMPSGDISSWVHSKQPAYPDIFAFGFQELDRSTEALIYGSTTLREDSWYNAVCDALGDESDQYEKLASRQLVGILLVVLVRKTLRRDITSVSTCAAGVGLLNTMGNKGAVAVRLRLRMRAEPPSPSSPLSNKSPKIKKKKASTSTTTLCFVNCHLAASDPMVEKRNADYAELVRRLKFDMTAQEREDARVGRGGAIQTAGHGVFDCDHLFWVVNLNYRIDLPDTEVRELLEEAIGMGSKDFSTLLEYDQLRVSRSKGRCFHEFKEGTINFPPTYRYVIGEEDKQVFDPRRRPAWTDRIQFWSRDESVVEQVSYERHAKIVLSDHKPVSAEYKVEILNCDMGKLRKVYDEVSERLDSIRDTEAVFKVALSPGQLDFGTVSHLSRQEHTIDVRNTGKDYCAFRFLPKAIGELSHPSWLSIDPSSGIILPGETQTIKFALFIDDKAARDLNASDGSLSEILILHLEHGKDHFIPLTGTFRPTCMFNSLAKLVRLPGPIRGPGDPTQNPLLGESQARNAPTELMRVVDWLMQYSLNVDELFLSPGDPDVVEKIVEYLDTGEDFVFALLGSDATADGAPPDERVVLSFGETLVQFLQSLTEPVIPWGFHARCAAAVDREACLEIVAELPPASANVLLSVTAFLHFICQRNPVHGGSGRNRAELIANIFAPILLRDDDSLDPAARKITPLGKRKFLMNFVGEELSN</sequence>
<keyword evidence="3" id="KW-0967">Endosome</keyword>
<dbReference type="AlphaFoldDB" id="A0A067N2K5"/>
<dbReference type="InterPro" id="IPR008936">
    <property type="entry name" value="Rho_GTPase_activation_prot"/>
</dbReference>
<dbReference type="InterPro" id="IPR046985">
    <property type="entry name" value="IP5"/>
</dbReference>
<dbReference type="GO" id="GO:0004439">
    <property type="term" value="F:phosphatidylinositol-4,5-bisphosphate 5-phosphatase activity"/>
    <property type="evidence" value="ECO:0007669"/>
    <property type="project" value="TreeGrafter"/>
</dbReference>
<dbReference type="InterPro" id="IPR000198">
    <property type="entry name" value="RhoGAP_dom"/>
</dbReference>
<dbReference type="GO" id="GO:0007165">
    <property type="term" value="P:signal transduction"/>
    <property type="evidence" value="ECO:0007669"/>
    <property type="project" value="InterPro"/>
</dbReference>
<dbReference type="STRING" id="930990.A0A067N2K5"/>
<dbReference type="HOGENOM" id="CLU_006779_0_0_1"/>
<protein>
    <recommendedName>
        <fullName evidence="6">Rho-GAP domain-containing protein</fullName>
    </recommendedName>
</protein>
<evidence type="ECO:0000256" key="5">
    <source>
        <dbReference type="SAM" id="MobiDB-lite"/>
    </source>
</evidence>
<reference evidence="8" key="1">
    <citation type="journal article" date="2014" name="Proc. Natl. Acad. Sci. U.S.A.">
        <title>Extensive sampling of basidiomycete genomes demonstrates inadequacy of the white-rot/brown-rot paradigm for wood decay fungi.</title>
        <authorList>
            <person name="Riley R."/>
            <person name="Salamov A.A."/>
            <person name="Brown D.W."/>
            <person name="Nagy L.G."/>
            <person name="Floudas D."/>
            <person name="Held B.W."/>
            <person name="Levasseur A."/>
            <person name="Lombard V."/>
            <person name="Morin E."/>
            <person name="Otillar R."/>
            <person name="Lindquist E.A."/>
            <person name="Sun H."/>
            <person name="LaButti K.M."/>
            <person name="Schmutz J."/>
            <person name="Jabbour D."/>
            <person name="Luo H."/>
            <person name="Baker S.E."/>
            <person name="Pisabarro A.G."/>
            <person name="Walton J.D."/>
            <person name="Blanchette R.A."/>
            <person name="Henrissat B."/>
            <person name="Martin F."/>
            <person name="Cullen D."/>
            <person name="Hibbett D.S."/>
            <person name="Grigoriev I.V."/>
        </authorList>
    </citation>
    <scope>NUCLEOTIDE SEQUENCE [LARGE SCALE GENOMIC DNA]</scope>
    <source>
        <strain evidence="8">FD-172 SS1</strain>
    </source>
</reference>
<dbReference type="Proteomes" id="UP000027195">
    <property type="component" value="Unassembled WGS sequence"/>
</dbReference>
<dbReference type="GO" id="GO:0046856">
    <property type="term" value="P:phosphatidylinositol dephosphorylation"/>
    <property type="evidence" value="ECO:0007669"/>
    <property type="project" value="InterPro"/>
</dbReference>
<comment type="subcellular location">
    <subcellularLocation>
        <location evidence="2">Cytoplasmic vesicle</location>
        <location evidence="2">Phagosome membrane</location>
    </subcellularLocation>
    <subcellularLocation>
        <location evidence="1">Early endosome membrane</location>
    </subcellularLocation>
</comment>
<dbReference type="InParanoid" id="A0A067N2K5"/>
<dbReference type="PANTHER" id="PTHR11200:SF300">
    <property type="entry name" value="TYPE II INOSITOL 1,4,5-TRISPHOSPHATE 5-PHOSPHATASE"/>
    <property type="match status" value="1"/>
</dbReference>
<dbReference type="Gene3D" id="2.30.29.110">
    <property type="match status" value="1"/>
</dbReference>
<dbReference type="GO" id="GO:0031901">
    <property type="term" value="C:early endosome membrane"/>
    <property type="evidence" value="ECO:0007669"/>
    <property type="project" value="UniProtKB-SubCell"/>
</dbReference>
<keyword evidence="8" id="KW-1185">Reference proteome</keyword>
<dbReference type="SMART" id="SM00128">
    <property type="entry name" value="IPPc"/>
    <property type="match status" value="1"/>
</dbReference>
<evidence type="ECO:0000256" key="4">
    <source>
        <dbReference type="ARBA" id="ARBA00023329"/>
    </source>
</evidence>
<organism evidence="7 8">
    <name type="scientific">Botryobasidium botryosum (strain FD-172 SS1)</name>
    <dbReference type="NCBI Taxonomy" id="930990"/>
    <lineage>
        <taxon>Eukaryota</taxon>
        <taxon>Fungi</taxon>
        <taxon>Dikarya</taxon>
        <taxon>Basidiomycota</taxon>
        <taxon>Agaricomycotina</taxon>
        <taxon>Agaricomycetes</taxon>
        <taxon>Cantharellales</taxon>
        <taxon>Botryobasidiaceae</taxon>
        <taxon>Botryobasidium</taxon>
    </lineage>
</organism>
<evidence type="ECO:0000259" key="6">
    <source>
        <dbReference type="PROSITE" id="PS50238"/>
    </source>
</evidence>
<accession>A0A067N2K5</accession>
<dbReference type="Gene3D" id="1.10.555.10">
    <property type="entry name" value="Rho GTPase activation protein"/>
    <property type="match status" value="1"/>
</dbReference>